<organism evidence="2 3">
    <name type="scientific">Streptomyces griseofuscus</name>
    <dbReference type="NCBI Taxonomy" id="146922"/>
    <lineage>
        <taxon>Bacteria</taxon>
        <taxon>Bacillati</taxon>
        <taxon>Actinomycetota</taxon>
        <taxon>Actinomycetes</taxon>
        <taxon>Kitasatosporales</taxon>
        <taxon>Streptomycetaceae</taxon>
        <taxon>Streptomyces</taxon>
    </lineage>
</organism>
<dbReference type="Proteomes" id="UP000276379">
    <property type="component" value="Unassembled WGS sequence"/>
</dbReference>
<sequence length="81" mass="8896">MADYSNPNTPLTARAYSYSVTLTRGPLTHGNNPSQDSTGSYTPPPGATVGVFLDGIKTWYSRQYGVPLQDVVLVRYSLREK</sequence>
<dbReference type="AlphaFoldDB" id="A0A426RYW2"/>
<evidence type="ECO:0000313" key="2">
    <source>
        <dbReference type="EMBL" id="RRQ81545.1"/>
    </source>
</evidence>
<accession>A0A426RYW2</accession>
<reference evidence="2 3" key="1">
    <citation type="submission" date="2017-10" db="EMBL/GenBank/DDBJ databases">
        <title>Draft genome of actinobacteria isolated from guarana (Paullinia cupana (Mart.) Ducke.</title>
        <authorList>
            <person name="Siqueira K.A."/>
            <person name="Liotti R.G."/>
            <person name="Mendes T.A."/>
            <person name="Soares M.A."/>
        </authorList>
    </citation>
    <scope>NUCLEOTIDE SEQUENCE [LARGE SCALE GENOMIC DNA]</scope>
    <source>
        <strain evidence="2 3">199</strain>
    </source>
</reference>
<gene>
    <name evidence="2" type="ORF">CQW44_30555</name>
</gene>
<feature type="compositionally biased region" description="Polar residues" evidence="1">
    <location>
        <begin position="29"/>
        <end position="41"/>
    </location>
</feature>
<evidence type="ECO:0000313" key="3">
    <source>
        <dbReference type="Proteomes" id="UP000276379"/>
    </source>
</evidence>
<evidence type="ECO:0000256" key="1">
    <source>
        <dbReference type="SAM" id="MobiDB-lite"/>
    </source>
</evidence>
<keyword evidence="3" id="KW-1185">Reference proteome</keyword>
<protein>
    <submittedName>
        <fullName evidence="2">Uncharacterized protein</fullName>
    </submittedName>
</protein>
<comment type="caution">
    <text evidence="2">The sequence shown here is derived from an EMBL/GenBank/DDBJ whole genome shotgun (WGS) entry which is preliminary data.</text>
</comment>
<name>A0A426RYW2_9ACTN</name>
<feature type="region of interest" description="Disordered" evidence="1">
    <location>
        <begin position="23"/>
        <end position="44"/>
    </location>
</feature>
<proteinExistence type="predicted"/>
<dbReference type="EMBL" id="PDES01000015">
    <property type="protein sequence ID" value="RRQ81545.1"/>
    <property type="molecule type" value="Genomic_DNA"/>
</dbReference>
<dbReference type="RefSeq" id="WP_125214709.1">
    <property type="nucleotide sequence ID" value="NZ_PDES01000015.1"/>
</dbReference>